<reference evidence="2 3" key="1">
    <citation type="submission" date="2024-10" db="EMBL/GenBank/DDBJ databases">
        <title>Updated reference genomes for cyclostephanoid diatoms.</title>
        <authorList>
            <person name="Roberts W.R."/>
            <person name="Alverson A.J."/>
        </authorList>
    </citation>
    <scope>NUCLEOTIDE SEQUENCE [LARGE SCALE GENOMIC DNA]</scope>
    <source>
        <strain evidence="2 3">AJA228-03</strain>
    </source>
</reference>
<feature type="region of interest" description="Disordered" evidence="1">
    <location>
        <begin position="349"/>
        <end position="387"/>
    </location>
</feature>
<feature type="compositionally biased region" description="Basic residues" evidence="1">
    <location>
        <begin position="203"/>
        <end position="217"/>
    </location>
</feature>
<evidence type="ECO:0000313" key="3">
    <source>
        <dbReference type="Proteomes" id="UP001530377"/>
    </source>
</evidence>
<keyword evidence="3" id="KW-1185">Reference proteome</keyword>
<feature type="compositionally biased region" description="Basic and acidic residues" evidence="1">
    <location>
        <begin position="374"/>
        <end position="385"/>
    </location>
</feature>
<feature type="non-terminal residue" evidence="2">
    <location>
        <position position="1"/>
    </location>
</feature>
<dbReference type="Proteomes" id="UP001530377">
    <property type="component" value="Unassembled WGS sequence"/>
</dbReference>
<organism evidence="2 3">
    <name type="scientific">Cyclostephanos tholiformis</name>
    <dbReference type="NCBI Taxonomy" id="382380"/>
    <lineage>
        <taxon>Eukaryota</taxon>
        <taxon>Sar</taxon>
        <taxon>Stramenopiles</taxon>
        <taxon>Ochrophyta</taxon>
        <taxon>Bacillariophyta</taxon>
        <taxon>Coscinodiscophyceae</taxon>
        <taxon>Thalassiosirophycidae</taxon>
        <taxon>Stephanodiscales</taxon>
        <taxon>Stephanodiscaceae</taxon>
        <taxon>Cyclostephanos</taxon>
    </lineage>
</organism>
<evidence type="ECO:0000313" key="2">
    <source>
        <dbReference type="EMBL" id="KAL3808024.1"/>
    </source>
</evidence>
<feature type="compositionally biased region" description="Low complexity" evidence="1">
    <location>
        <begin position="124"/>
        <end position="134"/>
    </location>
</feature>
<feature type="compositionally biased region" description="Basic and acidic residues" evidence="1">
    <location>
        <begin position="292"/>
        <end position="302"/>
    </location>
</feature>
<feature type="compositionally biased region" description="Basic and acidic residues" evidence="1">
    <location>
        <begin position="253"/>
        <end position="266"/>
    </location>
</feature>
<feature type="region of interest" description="Disordered" evidence="1">
    <location>
        <begin position="253"/>
        <end position="335"/>
    </location>
</feature>
<feature type="compositionally biased region" description="Basic residues" evidence="1">
    <location>
        <begin position="323"/>
        <end position="332"/>
    </location>
</feature>
<comment type="caution">
    <text evidence="2">The sequence shown here is derived from an EMBL/GenBank/DDBJ whole genome shotgun (WGS) entry which is preliminary data.</text>
</comment>
<evidence type="ECO:0000256" key="1">
    <source>
        <dbReference type="SAM" id="MobiDB-lite"/>
    </source>
</evidence>
<name>A0ABD3R5E0_9STRA</name>
<dbReference type="AlphaFoldDB" id="A0ABD3R5E0"/>
<feature type="compositionally biased region" description="Acidic residues" evidence="1">
    <location>
        <begin position="303"/>
        <end position="313"/>
    </location>
</feature>
<feature type="compositionally biased region" description="Basic and acidic residues" evidence="1">
    <location>
        <begin position="1"/>
        <end position="10"/>
    </location>
</feature>
<feature type="compositionally biased region" description="Low complexity" evidence="1">
    <location>
        <begin position="12"/>
        <end position="23"/>
    </location>
</feature>
<proteinExistence type="predicted"/>
<dbReference type="EMBL" id="JALLPB020000557">
    <property type="protein sequence ID" value="KAL3808024.1"/>
    <property type="molecule type" value="Genomic_DNA"/>
</dbReference>
<feature type="compositionally biased region" description="Low complexity" evidence="1">
    <location>
        <begin position="43"/>
        <end position="54"/>
    </location>
</feature>
<sequence length="983" mass="108254">LHLGGTDRRRSGPSSSRRGTSSSHRADGFVGASSSSSHQAEGPPQLSSSASSSLPPMPATGTDSPDDYFYDYYDDIFEFDGEERHRPSDDDYDDDPRKKKSRSPAGTSGEVDNAANRNRQRPKAGAIVAATVAARPPEIRKAAAPSYSSAGNGQQGNGGDERWLENFNLLRPCIAKDGSVDYSALDDDDDDDEDGGGGGTTRSRIRNFVKEQRRRYTRLVGDNDEGDGGGLGRVMAADERLRLLAEAGFDFRPSETNKARMKEKGRARTAKVNTVGEGRTMKRGNKPGKNAPRRDDLDCLRDTDDDDISDEGDDGGRAAVGEKKRKKTVATRRKGEEIVSKRLKGEWNTKRGVATKSDDIATGGVDDGGPSSRRRADNHDDDERRRLHRMTTQVLPLRVLAFDNRVLPTPIDDSSARFLFLDYILHVVHGGLERGLLSSISTAANGASDANVDDSTIVASLAYATKEASRRCDEVIGNTGAGEAPMRTSVVPRVSYLFEHDGGKVIGEDERSSWLSDLLHPVSVEFSEHRIGTPDKHNAPKGFAAADGWGYFGDLVEAIERKLSRPRGTAFRRARPITLFTTDANLFADSASSSHVRGIERFWKRIRVAFDANAVSSITIVIVETSSIMHMMTTTVNKYHDSYESASPLGDNDRALNATSLPSRLHLMQCVNDIRRRIMELHQSPCLQSNHLTLTPIKLNLEFIEGNSVSFHSLLQAWMNESFDQTYAFLWSGVDVVGAGVRGRLCFDLPETFDGIMCSLSLDLQYTVLPNCIHSPATVRLVEEMRLFSVLQSSSVEVLQTIPLSSVDSSLIFGVPMSAQASLEDDICRYNEMKILTRQLWTYLSKNDVALVLLVRSGSKDNANGTELSRSSCSDVGEQLFLLACEDVVQKQPQAMDNESNLNIESFQIIPDKSRKGKSPCGMLYRYATKRQLLRFRNEETKSEVDEDDVTDTSGFYFDYVERSLATLVRTGMNPLLIGGGRS</sequence>
<feature type="compositionally biased region" description="Acidic residues" evidence="1">
    <location>
        <begin position="184"/>
        <end position="195"/>
    </location>
</feature>
<accession>A0ABD3R5E0</accession>
<feature type="region of interest" description="Disordered" evidence="1">
    <location>
        <begin position="180"/>
        <end position="231"/>
    </location>
</feature>
<protein>
    <submittedName>
        <fullName evidence="2">Uncharacterized protein</fullName>
    </submittedName>
</protein>
<feature type="region of interest" description="Disordered" evidence="1">
    <location>
        <begin position="1"/>
        <end position="163"/>
    </location>
</feature>
<feature type="compositionally biased region" description="Acidic residues" evidence="1">
    <location>
        <begin position="64"/>
        <end position="81"/>
    </location>
</feature>
<gene>
    <name evidence="2" type="ORF">ACHAXA_009976</name>
</gene>